<dbReference type="Pfam" id="PF14040">
    <property type="entry name" value="DNase_NucA_NucB"/>
    <property type="match status" value="1"/>
</dbReference>
<keyword evidence="3" id="KW-1185">Reference proteome</keyword>
<dbReference type="InterPro" id="IPR029476">
    <property type="entry name" value="DNase_NucA_NucB"/>
</dbReference>
<organism evidence="2 3">
    <name type="scientific">Aspergillus sydowii CBS 593.65</name>
    <dbReference type="NCBI Taxonomy" id="1036612"/>
    <lineage>
        <taxon>Eukaryota</taxon>
        <taxon>Fungi</taxon>
        <taxon>Dikarya</taxon>
        <taxon>Ascomycota</taxon>
        <taxon>Pezizomycotina</taxon>
        <taxon>Eurotiomycetes</taxon>
        <taxon>Eurotiomycetidae</taxon>
        <taxon>Eurotiales</taxon>
        <taxon>Aspergillaceae</taxon>
        <taxon>Aspergillus</taxon>
        <taxon>Aspergillus subgen. Nidulantes</taxon>
    </lineage>
</organism>
<feature type="domain" description="Deoxyribonuclease NucA/NucB" evidence="1">
    <location>
        <begin position="69"/>
        <end position="156"/>
    </location>
</feature>
<dbReference type="GeneID" id="63756159"/>
<dbReference type="EMBL" id="KV878594">
    <property type="protein sequence ID" value="OJJ54424.1"/>
    <property type="molecule type" value="Genomic_DNA"/>
</dbReference>
<dbReference type="RefSeq" id="XP_040698230.1">
    <property type="nucleotide sequence ID" value="XM_040840086.1"/>
</dbReference>
<protein>
    <recommendedName>
        <fullName evidence="1">Deoxyribonuclease NucA/NucB domain-containing protein</fullName>
    </recommendedName>
</protein>
<proteinExistence type="predicted"/>
<evidence type="ECO:0000313" key="2">
    <source>
        <dbReference type="EMBL" id="OJJ54424.1"/>
    </source>
</evidence>
<dbReference type="AlphaFoldDB" id="A0A1L9T4R2"/>
<evidence type="ECO:0000259" key="1">
    <source>
        <dbReference type="Pfam" id="PF14040"/>
    </source>
</evidence>
<dbReference type="OrthoDB" id="4510088at2759"/>
<dbReference type="VEuPathDB" id="FungiDB:ASPSYDRAFT_1160870"/>
<dbReference type="Proteomes" id="UP000184356">
    <property type="component" value="Unassembled WGS sequence"/>
</dbReference>
<evidence type="ECO:0000313" key="3">
    <source>
        <dbReference type="Proteomes" id="UP000184356"/>
    </source>
</evidence>
<dbReference type="STRING" id="1036612.A0A1L9T4R2"/>
<gene>
    <name evidence="2" type="ORF">ASPSYDRAFT_1160870</name>
</gene>
<name>A0A1L9T4R2_9EURO</name>
<sequence>MPPQHDRAGATWEHVGTHIGISTAVGHYHKQPKGSSGNVQMLELRISCAKLQDISEKHVTDGTSYSLFSNDKDRTEERYDNQCPDGTCVAANKILNDNVGRTGSRPKLALQCDEFPWKSSEQGGKYMDKLDPGRRTRTCVPGYQNNWHGQCFKLMGQMQFNWKRLELELELRQQGKSGPICAVNNFGQDDVYKYPKAKIAVTLR</sequence>
<reference evidence="3" key="1">
    <citation type="journal article" date="2017" name="Genome Biol.">
        <title>Comparative genomics reveals high biological diversity and specific adaptations in the industrially and medically important fungal genus Aspergillus.</title>
        <authorList>
            <person name="de Vries R.P."/>
            <person name="Riley R."/>
            <person name="Wiebenga A."/>
            <person name="Aguilar-Osorio G."/>
            <person name="Amillis S."/>
            <person name="Uchima C.A."/>
            <person name="Anderluh G."/>
            <person name="Asadollahi M."/>
            <person name="Askin M."/>
            <person name="Barry K."/>
            <person name="Battaglia E."/>
            <person name="Bayram O."/>
            <person name="Benocci T."/>
            <person name="Braus-Stromeyer S.A."/>
            <person name="Caldana C."/>
            <person name="Canovas D."/>
            <person name="Cerqueira G.C."/>
            <person name="Chen F."/>
            <person name="Chen W."/>
            <person name="Choi C."/>
            <person name="Clum A."/>
            <person name="Dos Santos R.A."/>
            <person name="Damasio A.R."/>
            <person name="Diallinas G."/>
            <person name="Emri T."/>
            <person name="Fekete E."/>
            <person name="Flipphi M."/>
            <person name="Freyberg S."/>
            <person name="Gallo A."/>
            <person name="Gournas C."/>
            <person name="Habgood R."/>
            <person name="Hainaut M."/>
            <person name="Harispe M.L."/>
            <person name="Henrissat B."/>
            <person name="Hilden K.S."/>
            <person name="Hope R."/>
            <person name="Hossain A."/>
            <person name="Karabika E."/>
            <person name="Karaffa L."/>
            <person name="Karanyi Z."/>
            <person name="Krasevec N."/>
            <person name="Kuo A."/>
            <person name="Kusch H."/>
            <person name="LaButti K."/>
            <person name="Lagendijk E.L."/>
            <person name="Lapidus A."/>
            <person name="Levasseur A."/>
            <person name="Lindquist E."/>
            <person name="Lipzen A."/>
            <person name="Logrieco A.F."/>
            <person name="MacCabe A."/>
            <person name="Maekelae M.R."/>
            <person name="Malavazi I."/>
            <person name="Melin P."/>
            <person name="Meyer V."/>
            <person name="Mielnichuk N."/>
            <person name="Miskei M."/>
            <person name="Molnar A.P."/>
            <person name="Mule G."/>
            <person name="Ngan C.Y."/>
            <person name="Orejas M."/>
            <person name="Orosz E."/>
            <person name="Ouedraogo J.P."/>
            <person name="Overkamp K.M."/>
            <person name="Park H.-S."/>
            <person name="Perrone G."/>
            <person name="Piumi F."/>
            <person name="Punt P.J."/>
            <person name="Ram A.F."/>
            <person name="Ramon A."/>
            <person name="Rauscher S."/>
            <person name="Record E."/>
            <person name="Riano-Pachon D.M."/>
            <person name="Robert V."/>
            <person name="Roehrig J."/>
            <person name="Ruller R."/>
            <person name="Salamov A."/>
            <person name="Salih N.S."/>
            <person name="Samson R.A."/>
            <person name="Sandor E."/>
            <person name="Sanguinetti M."/>
            <person name="Schuetze T."/>
            <person name="Sepcic K."/>
            <person name="Shelest E."/>
            <person name="Sherlock G."/>
            <person name="Sophianopoulou V."/>
            <person name="Squina F.M."/>
            <person name="Sun H."/>
            <person name="Susca A."/>
            <person name="Todd R.B."/>
            <person name="Tsang A."/>
            <person name="Unkles S.E."/>
            <person name="van de Wiele N."/>
            <person name="van Rossen-Uffink D."/>
            <person name="Oliveira J.V."/>
            <person name="Vesth T.C."/>
            <person name="Visser J."/>
            <person name="Yu J.-H."/>
            <person name="Zhou M."/>
            <person name="Andersen M.R."/>
            <person name="Archer D.B."/>
            <person name="Baker S.E."/>
            <person name="Benoit I."/>
            <person name="Brakhage A.A."/>
            <person name="Braus G.H."/>
            <person name="Fischer R."/>
            <person name="Frisvad J.C."/>
            <person name="Goldman G.H."/>
            <person name="Houbraken J."/>
            <person name="Oakley B."/>
            <person name="Pocsi I."/>
            <person name="Scazzocchio C."/>
            <person name="Seiboth B."/>
            <person name="vanKuyk P.A."/>
            <person name="Wortman J."/>
            <person name="Dyer P.S."/>
            <person name="Grigoriev I.V."/>
        </authorList>
    </citation>
    <scope>NUCLEOTIDE SEQUENCE [LARGE SCALE GENOMIC DNA]</scope>
    <source>
        <strain evidence="3">CBS 593.65</strain>
    </source>
</reference>
<accession>A0A1L9T4R2</accession>